<dbReference type="Pfam" id="PF13185">
    <property type="entry name" value="GAF_2"/>
    <property type="match status" value="1"/>
</dbReference>
<comment type="caution">
    <text evidence="2">The sequence shown here is derived from an EMBL/GenBank/DDBJ whole genome shotgun (WGS) entry which is preliminary data.</text>
</comment>
<reference evidence="2 3" key="1">
    <citation type="submission" date="2019-06" db="EMBL/GenBank/DDBJ databases">
        <title>Genome of new Rhodobacteraceae sp. SM1903.</title>
        <authorList>
            <person name="Ren X."/>
        </authorList>
    </citation>
    <scope>NUCLEOTIDE SEQUENCE [LARGE SCALE GENOMIC DNA]</scope>
    <source>
        <strain evidence="2 3">SM1903</strain>
    </source>
</reference>
<dbReference type="EMBL" id="VFFF01000003">
    <property type="protein sequence ID" value="TNY30884.1"/>
    <property type="molecule type" value="Genomic_DNA"/>
</dbReference>
<dbReference type="SUPFAM" id="SSF55781">
    <property type="entry name" value="GAF domain-like"/>
    <property type="match status" value="1"/>
</dbReference>
<dbReference type="AlphaFoldDB" id="A0A5C5G841"/>
<sequence length="161" mass="17542">MSDPYSEFDAALDAATTPEQAYDALRDLARATVGAKLFTVMELDREASLARRAYTSHPVDYPASGTKPFRMDGWFDTVVGRGETFVANHLSEIAQVFPDHELIGSLGCGSVINLPLFDDGQVKATVNLLDAEEHYTPDRVARAEAELRPRALRAWAAATAA</sequence>
<organism evidence="2 3">
    <name type="scientific">Pelagovum pacificum</name>
    <dbReference type="NCBI Taxonomy" id="2588711"/>
    <lineage>
        <taxon>Bacteria</taxon>
        <taxon>Pseudomonadati</taxon>
        <taxon>Pseudomonadota</taxon>
        <taxon>Alphaproteobacteria</taxon>
        <taxon>Rhodobacterales</taxon>
        <taxon>Paracoccaceae</taxon>
        <taxon>Pelagovum</taxon>
    </lineage>
</organism>
<evidence type="ECO:0000259" key="1">
    <source>
        <dbReference type="Pfam" id="PF13185"/>
    </source>
</evidence>
<name>A0A5C5G841_9RHOB</name>
<keyword evidence="3" id="KW-1185">Reference proteome</keyword>
<dbReference type="Gene3D" id="3.30.450.40">
    <property type="match status" value="1"/>
</dbReference>
<accession>A0A5C5G841</accession>
<dbReference type="Proteomes" id="UP000314011">
    <property type="component" value="Unassembled WGS sequence"/>
</dbReference>
<proteinExistence type="predicted"/>
<dbReference type="InterPro" id="IPR029016">
    <property type="entry name" value="GAF-like_dom_sf"/>
</dbReference>
<dbReference type="RefSeq" id="WP_140197149.1">
    <property type="nucleotide sequence ID" value="NZ_CP065915.1"/>
</dbReference>
<evidence type="ECO:0000313" key="3">
    <source>
        <dbReference type="Proteomes" id="UP000314011"/>
    </source>
</evidence>
<gene>
    <name evidence="2" type="ORF">FHY64_17405</name>
</gene>
<dbReference type="OrthoDB" id="7066078at2"/>
<dbReference type="InterPro" id="IPR003018">
    <property type="entry name" value="GAF"/>
</dbReference>
<feature type="domain" description="GAF" evidence="1">
    <location>
        <begin position="15"/>
        <end position="140"/>
    </location>
</feature>
<protein>
    <submittedName>
        <fullName evidence="2">GAF domain-containing protein</fullName>
    </submittedName>
</protein>
<evidence type="ECO:0000313" key="2">
    <source>
        <dbReference type="EMBL" id="TNY30884.1"/>
    </source>
</evidence>